<sequence length="114" mass="13226">MTWWVDDIAIENADQLLRLYVDTDDNTPRMQQLSAVRDALFDNLEEVSSAAEVTGLIHWYLRDQQIVAHGETLDETADRLSDIDIEQDTDQYTDLIFRIKIAIERLDDIMLAEL</sequence>
<keyword evidence="2" id="KW-1185">Reference proteome</keyword>
<gene>
    <name evidence="1" type="ORF">F0U83_05225</name>
</gene>
<proteinExistence type="predicted"/>
<protein>
    <submittedName>
        <fullName evidence="1">Uncharacterized protein</fullName>
    </submittedName>
</protein>
<dbReference type="AlphaFoldDB" id="A0A5P1R985"/>
<evidence type="ECO:0000313" key="1">
    <source>
        <dbReference type="EMBL" id="QEQ96153.1"/>
    </source>
</evidence>
<name>A0A5P1R985_9GAMM</name>
<organism evidence="1 2">
    <name type="scientific">Neptunomonas concharum</name>
    <dbReference type="NCBI Taxonomy" id="1031538"/>
    <lineage>
        <taxon>Bacteria</taxon>
        <taxon>Pseudomonadati</taxon>
        <taxon>Pseudomonadota</taxon>
        <taxon>Gammaproteobacteria</taxon>
        <taxon>Oceanospirillales</taxon>
        <taxon>Oceanospirillaceae</taxon>
        <taxon>Neptunomonas</taxon>
    </lineage>
</organism>
<evidence type="ECO:0000313" key="2">
    <source>
        <dbReference type="Proteomes" id="UP000324760"/>
    </source>
</evidence>
<dbReference type="Proteomes" id="UP000324760">
    <property type="component" value="Chromosome"/>
</dbReference>
<accession>A0A5P1R985</accession>
<dbReference type="KEGG" id="ncu:F0U83_05225"/>
<dbReference type="RefSeq" id="WP_138988859.1">
    <property type="nucleotide sequence ID" value="NZ_CP043869.1"/>
</dbReference>
<reference evidence="1 2" key="1">
    <citation type="journal article" date="2019" name="Biochem. Eng. J.">
        <title>Metabolic engineering of the marine bacteria Neptunomonas concharum for the production of acetoin and meso-2,3-butanediol from acetate.</title>
        <authorList>
            <person name="Li W."/>
            <person name="Pu N."/>
            <person name="Liu C.-X."/>
            <person name="Yuan Q.-P."/>
            <person name="Li Z.-J."/>
        </authorList>
    </citation>
    <scope>NUCLEOTIDE SEQUENCE [LARGE SCALE GENOMIC DNA]</scope>
    <source>
        <strain evidence="1 2">JCM17730</strain>
    </source>
</reference>
<dbReference type="OrthoDB" id="6120777at2"/>
<dbReference type="EMBL" id="CP043869">
    <property type="protein sequence ID" value="QEQ96153.1"/>
    <property type="molecule type" value="Genomic_DNA"/>
</dbReference>